<dbReference type="GO" id="GO:0048244">
    <property type="term" value="F:phytanoyl-CoA dioxygenase activity"/>
    <property type="evidence" value="ECO:0007669"/>
    <property type="project" value="InterPro"/>
</dbReference>
<dbReference type="InterPro" id="IPR008775">
    <property type="entry name" value="Phytyl_CoA_dOase-like"/>
</dbReference>
<sequence>MADQFTISLDGTRLFQPQDPPSITVLESLCSRTTNPREYPLATTIQDNIPIYNLPPFNTTNPSHLTALQNEWYRTLLHGPGALVIKALFPDPTLLNRVTKVFTDIISQEASSSQGDHFSNTTSNTRIWNALGKHALSDPPSFVAYYSNPYLSLLAQSWLGPCYRLTAQVNNVRPGSQAQVCHRDYHLGFMSASQCAQYPRAVHLASQFLTLQGAVAHVDMPPASGPTRLLPYSQMLAAGYLAYRQPPFIDFFDSHHVALPLAQGDALFFNPALMHAAGENTSSTDRLANLLQISSALGKPMEAVDAIPLVDSCWELLLSRYQEGKHHEARAVVAAVAEGYPFPTNLDRNVPRGGSLAPESEQEVLWACLGEGLEKEVVLERLGELRRAARA</sequence>
<keyword evidence="2" id="KW-1185">Reference proteome</keyword>
<name>A0A2C5YWY9_9HYPO</name>
<organism evidence="1 2">
    <name type="scientific">Ophiocordyceps camponoti-rufipedis</name>
    <dbReference type="NCBI Taxonomy" id="2004952"/>
    <lineage>
        <taxon>Eukaryota</taxon>
        <taxon>Fungi</taxon>
        <taxon>Dikarya</taxon>
        <taxon>Ascomycota</taxon>
        <taxon>Pezizomycotina</taxon>
        <taxon>Sordariomycetes</taxon>
        <taxon>Hypocreomycetidae</taxon>
        <taxon>Hypocreales</taxon>
        <taxon>Ophiocordycipitaceae</taxon>
        <taxon>Ophiocordyceps</taxon>
    </lineage>
</organism>
<dbReference type="STRING" id="2004952.A0A2C5YWY9"/>
<accession>A0A2C5YWY9</accession>
<reference evidence="1 2" key="1">
    <citation type="submission" date="2017-06" db="EMBL/GenBank/DDBJ databases">
        <title>Ant-infecting Ophiocordyceps genomes reveal a high diversity of potential behavioral manipulation genes and a possible major role for enterotoxins.</title>
        <authorList>
            <person name="De Bekker C."/>
            <person name="Evans H.C."/>
            <person name="Brachmann A."/>
            <person name="Hughes D.P."/>
        </authorList>
    </citation>
    <scope>NUCLEOTIDE SEQUENCE [LARGE SCALE GENOMIC DNA]</scope>
    <source>
        <strain evidence="1 2">Map16</strain>
    </source>
</reference>
<dbReference type="AlphaFoldDB" id="A0A2C5YWY9"/>
<protein>
    <recommendedName>
        <fullName evidence="3">Phytanoyl-CoA dioxygenase</fullName>
    </recommendedName>
</protein>
<evidence type="ECO:0000313" key="1">
    <source>
        <dbReference type="EMBL" id="PHH73277.1"/>
    </source>
</evidence>
<dbReference type="EMBL" id="NJES01000355">
    <property type="protein sequence ID" value="PHH73277.1"/>
    <property type="molecule type" value="Genomic_DNA"/>
</dbReference>
<evidence type="ECO:0000313" key="2">
    <source>
        <dbReference type="Proteomes" id="UP000226431"/>
    </source>
</evidence>
<dbReference type="GO" id="GO:0001561">
    <property type="term" value="P:fatty acid alpha-oxidation"/>
    <property type="evidence" value="ECO:0007669"/>
    <property type="project" value="InterPro"/>
</dbReference>
<proteinExistence type="predicted"/>
<evidence type="ECO:0008006" key="3">
    <source>
        <dbReference type="Google" id="ProtNLM"/>
    </source>
</evidence>
<dbReference type="OrthoDB" id="187894at2759"/>
<dbReference type="Gene3D" id="2.60.120.620">
    <property type="entry name" value="q2cbj1_9rhob like domain"/>
    <property type="match status" value="1"/>
</dbReference>
<dbReference type="PANTHER" id="PTHR21308">
    <property type="entry name" value="PHYTANOYL-COA ALPHA-HYDROXYLASE"/>
    <property type="match status" value="1"/>
</dbReference>
<dbReference type="Proteomes" id="UP000226431">
    <property type="component" value="Unassembled WGS sequence"/>
</dbReference>
<gene>
    <name evidence="1" type="ORF">CDD80_3921</name>
</gene>
<dbReference type="Pfam" id="PF05721">
    <property type="entry name" value="PhyH"/>
    <property type="match status" value="1"/>
</dbReference>
<dbReference type="SUPFAM" id="SSF51197">
    <property type="entry name" value="Clavaminate synthase-like"/>
    <property type="match status" value="1"/>
</dbReference>
<dbReference type="PANTHER" id="PTHR21308:SF8">
    <property type="entry name" value="PHYTANOYL-COA DIOXYGENASE FAMILY PROTEIN (AFU_ORTHOLOGUE AFUA_2G09620)"/>
    <property type="match status" value="1"/>
</dbReference>
<comment type="caution">
    <text evidence="1">The sequence shown here is derived from an EMBL/GenBank/DDBJ whole genome shotgun (WGS) entry which is preliminary data.</text>
</comment>
<dbReference type="InterPro" id="IPR047128">
    <property type="entry name" value="PhyH"/>
</dbReference>